<dbReference type="EnsemblPlants" id="OPUNC10G03190.1">
    <property type="protein sequence ID" value="OPUNC10G03190.1"/>
    <property type="gene ID" value="OPUNC10G03190"/>
</dbReference>
<reference evidence="2" key="1">
    <citation type="submission" date="2015-04" db="UniProtKB">
        <authorList>
            <consortium name="EnsemblPlants"/>
        </authorList>
    </citation>
    <scope>IDENTIFICATION</scope>
</reference>
<keyword evidence="3" id="KW-1185">Reference proteome</keyword>
<protein>
    <recommendedName>
        <fullName evidence="4">Replication factor A C-terminal domain-containing protein</fullName>
    </recommendedName>
</protein>
<organism evidence="2">
    <name type="scientific">Oryza punctata</name>
    <name type="common">Red rice</name>
    <dbReference type="NCBI Taxonomy" id="4537"/>
    <lineage>
        <taxon>Eukaryota</taxon>
        <taxon>Viridiplantae</taxon>
        <taxon>Streptophyta</taxon>
        <taxon>Embryophyta</taxon>
        <taxon>Tracheophyta</taxon>
        <taxon>Spermatophyta</taxon>
        <taxon>Magnoliopsida</taxon>
        <taxon>Liliopsida</taxon>
        <taxon>Poales</taxon>
        <taxon>Poaceae</taxon>
        <taxon>BOP clade</taxon>
        <taxon>Oryzoideae</taxon>
        <taxon>Oryzeae</taxon>
        <taxon>Oryzinae</taxon>
        <taxon>Oryza</taxon>
    </lineage>
</organism>
<reference evidence="2" key="2">
    <citation type="submission" date="2018-05" db="EMBL/GenBank/DDBJ databases">
        <title>OpunRS2 (Oryza punctata Reference Sequence Version 2).</title>
        <authorList>
            <person name="Zhang J."/>
            <person name="Kudrna D."/>
            <person name="Lee S."/>
            <person name="Talag J."/>
            <person name="Welchert J."/>
            <person name="Wing R.A."/>
        </authorList>
    </citation>
    <scope>NUCLEOTIDE SEQUENCE [LARGE SCALE GENOMIC DNA]</scope>
</reference>
<dbReference type="PANTHER" id="PTHR47165:SF4">
    <property type="entry name" value="OS03G0429900 PROTEIN"/>
    <property type="match status" value="1"/>
</dbReference>
<dbReference type="CDD" id="cd04476">
    <property type="entry name" value="RPA1_DBD_C"/>
    <property type="match status" value="1"/>
</dbReference>
<dbReference type="eggNOG" id="KOG0851">
    <property type="taxonomic scope" value="Eukaryota"/>
</dbReference>
<dbReference type="CDD" id="cd04481">
    <property type="entry name" value="RPA1_DBD_B_like"/>
    <property type="match status" value="1"/>
</dbReference>
<evidence type="ECO:0008006" key="4">
    <source>
        <dbReference type="Google" id="ProtNLM"/>
    </source>
</evidence>
<name>A0A0E0M5W6_ORYPU</name>
<dbReference type="OMA" id="VICHRSR"/>
<proteinExistence type="predicted"/>
<dbReference type="InterPro" id="IPR047192">
    <property type="entry name" value="Euk_RPA1_DBD_C"/>
</dbReference>
<dbReference type="AlphaFoldDB" id="A0A0E0M5W6"/>
<evidence type="ECO:0000313" key="3">
    <source>
        <dbReference type="Proteomes" id="UP000026962"/>
    </source>
</evidence>
<dbReference type="InterPro" id="IPR012340">
    <property type="entry name" value="NA-bd_OB-fold"/>
</dbReference>
<dbReference type="Gene3D" id="2.40.50.140">
    <property type="entry name" value="Nucleic acid-binding proteins"/>
    <property type="match status" value="1"/>
</dbReference>
<dbReference type="Gramene" id="OPUNC10G03190.1">
    <property type="protein sequence ID" value="OPUNC10G03190.1"/>
    <property type="gene ID" value="OPUNC10G03190"/>
</dbReference>
<sequence length="426" mass="46412">MAAIGPVQTVSCAGAMKEVLNIHISNGRETAVVALWGAHATQFHTENMQQQADSGPVVLLFVDQLALQGSTVCRWYRNAPIQETISLISSLHGNPQVVKMIQANFGQKEPINVKVPDICDLNPHEALGNSYIVNIVIKDLVPAEPWWYIACSTCKRGATREGNTYKCPRCSTDAIETRVAIMGIDPSDLANNDAKAAEFTFFGEIGEQLIGSLVLNLVAAVHGARDVVPPEIKAIFGRQYIIRTSVSRGSLQRNRISYQVDSLMLAQPNPSHASSLPSHDACLGSSEHGSTSADATEPHAIILSSIQTMAPSTPSVLPDPKATSESHGYQHGATPPTPQASNIFHTCIRSWLWRTQIKNGSLLRLMRVLGMEAHLLTNMIIARVLLCVHCSWVICHRSRQNDLALPYDVAQDSNLTMIKGMTIRTS</sequence>
<evidence type="ECO:0000256" key="1">
    <source>
        <dbReference type="SAM" id="MobiDB-lite"/>
    </source>
</evidence>
<dbReference type="Proteomes" id="UP000026962">
    <property type="component" value="Chromosome 10"/>
</dbReference>
<dbReference type="PANTHER" id="PTHR47165">
    <property type="entry name" value="OS03G0429900 PROTEIN"/>
    <property type="match status" value="1"/>
</dbReference>
<dbReference type="STRING" id="4537.A0A0E0M5W6"/>
<dbReference type="SUPFAM" id="SSF50249">
    <property type="entry name" value="Nucleic acid-binding proteins"/>
    <property type="match status" value="2"/>
</dbReference>
<accession>A0A0E0M5W6</accession>
<evidence type="ECO:0000313" key="2">
    <source>
        <dbReference type="EnsemblPlants" id="OPUNC10G03190.1"/>
    </source>
</evidence>
<feature type="region of interest" description="Disordered" evidence="1">
    <location>
        <begin position="269"/>
        <end position="294"/>
    </location>
</feature>
<feature type="region of interest" description="Disordered" evidence="1">
    <location>
        <begin position="310"/>
        <end position="335"/>
    </location>
</feature>